<gene>
    <name evidence="5" type="ORF">SAMN05216497_12423</name>
</gene>
<keyword evidence="1 3" id="KW-0807">Transducer</keyword>
<protein>
    <submittedName>
        <fullName evidence="5">Methyl-accepting chemotaxis sensory transducer</fullName>
    </submittedName>
</protein>
<feature type="domain" description="Methyl-accepting transducer" evidence="4">
    <location>
        <begin position="81"/>
        <end position="317"/>
    </location>
</feature>
<dbReference type="SMART" id="SM00283">
    <property type="entry name" value="MA"/>
    <property type="match status" value="1"/>
</dbReference>
<accession>A0ABY0QNF5</accession>
<dbReference type="Pfam" id="PF00015">
    <property type="entry name" value="MCPsignal"/>
    <property type="match status" value="1"/>
</dbReference>
<evidence type="ECO:0000256" key="1">
    <source>
        <dbReference type="ARBA" id="ARBA00023224"/>
    </source>
</evidence>
<organism evidence="5 6">
    <name type="scientific">Clostridium cochlearium</name>
    <dbReference type="NCBI Taxonomy" id="1494"/>
    <lineage>
        <taxon>Bacteria</taxon>
        <taxon>Bacillati</taxon>
        <taxon>Bacillota</taxon>
        <taxon>Clostridia</taxon>
        <taxon>Eubacteriales</taxon>
        <taxon>Clostridiaceae</taxon>
        <taxon>Clostridium</taxon>
    </lineage>
</organism>
<evidence type="ECO:0000313" key="5">
    <source>
        <dbReference type="EMBL" id="SDL37259.1"/>
    </source>
</evidence>
<dbReference type="InterPro" id="IPR004090">
    <property type="entry name" value="Chemotax_Me-accpt_rcpt"/>
</dbReference>
<name>A0ABY0QNF5_CLOCO</name>
<dbReference type="SUPFAM" id="SSF58104">
    <property type="entry name" value="Methyl-accepting chemotaxis protein (MCP) signaling domain"/>
    <property type="match status" value="1"/>
</dbReference>
<sequence>MKKFNIFRKNACSENKQCYEANNIIEYVEEKMKGNKTPEPKVQYPIHVKLLNNYKKLFSNEEIMSSSAKNLLDINASLSDFDVEMSSISHELIDFAEKMSQLSESNLAVVEEITASMNQVNHTIEDTSKTLEHLSISSKDLIEENHKSLTEIEDINNLKEEVMNNANIMSSQIEQLVEMANKVSDIVEGVGAIADQTNLLALNASIEAARAGEHGKGFAVVAQEIRKLADDTKGSLQNMRNFVSNIQNTSREGKKSMDNTISSTEKMSKKIDAITYTTKSNVDMLENSVKSIYEINEAMSGINVAATEINKAMDTSTQDAEKLSLMTNTIHDDALKSANYAKKISDIDNLLTEVLKEMIDGLKGTSNAISNEEFLQYIEKAKKAHKNWLEKLRTIVNEMRIYPLQTNGNKCAFGHFYNSIQATHPSILDEWKNIDGIHKKFHTLGDKVLEAVKEENQHEAKEYYDYAEKTSKEIFNSMDKIISEVKKQTEKGVQLFQ</sequence>
<dbReference type="EMBL" id="FNGL01000024">
    <property type="protein sequence ID" value="SDL37259.1"/>
    <property type="molecule type" value="Genomic_DNA"/>
</dbReference>
<dbReference type="InterPro" id="IPR025991">
    <property type="entry name" value="Chemoreceptor_zinc-bind_dom"/>
</dbReference>
<reference evidence="5 6" key="1">
    <citation type="submission" date="2016-10" db="EMBL/GenBank/DDBJ databases">
        <authorList>
            <person name="Varghese N."/>
            <person name="Submissions S."/>
        </authorList>
    </citation>
    <scope>NUCLEOTIDE SEQUENCE [LARGE SCALE GENOMIC DNA]</scope>
    <source>
        <strain evidence="5 6">NLAE-zl-C224</strain>
    </source>
</reference>
<dbReference type="PANTHER" id="PTHR32089:SF112">
    <property type="entry name" value="LYSOZYME-LIKE PROTEIN-RELATED"/>
    <property type="match status" value="1"/>
</dbReference>
<dbReference type="PRINTS" id="PR00260">
    <property type="entry name" value="CHEMTRNSDUCR"/>
</dbReference>
<dbReference type="PANTHER" id="PTHR32089">
    <property type="entry name" value="METHYL-ACCEPTING CHEMOTAXIS PROTEIN MCPB"/>
    <property type="match status" value="1"/>
</dbReference>
<dbReference type="Pfam" id="PF13682">
    <property type="entry name" value="CZB"/>
    <property type="match status" value="1"/>
</dbReference>
<dbReference type="PROSITE" id="PS50111">
    <property type="entry name" value="CHEMOTAXIS_TRANSDUC_2"/>
    <property type="match status" value="1"/>
</dbReference>
<dbReference type="Gene3D" id="1.20.120.30">
    <property type="entry name" value="Aspartate receptor, ligand-binding domain"/>
    <property type="match status" value="1"/>
</dbReference>
<comment type="caution">
    <text evidence="5">The sequence shown here is derived from an EMBL/GenBank/DDBJ whole genome shotgun (WGS) entry which is preliminary data.</text>
</comment>
<dbReference type="RefSeq" id="WP_242868147.1">
    <property type="nucleotide sequence ID" value="NZ_FNGL01000024.1"/>
</dbReference>
<comment type="similarity">
    <text evidence="2">Belongs to the methyl-accepting chemotaxis (MCP) protein family.</text>
</comment>
<keyword evidence="6" id="KW-1185">Reference proteome</keyword>
<evidence type="ECO:0000256" key="2">
    <source>
        <dbReference type="ARBA" id="ARBA00029447"/>
    </source>
</evidence>
<dbReference type="Gene3D" id="1.10.287.950">
    <property type="entry name" value="Methyl-accepting chemotaxis protein"/>
    <property type="match status" value="1"/>
</dbReference>
<proteinExistence type="inferred from homology"/>
<evidence type="ECO:0000259" key="4">
    <source>
        <dbReference type="PROSITE" id="PS50111"/>
    </source>
</evidence>
<evidence type="ECO:0000256" key="3">
    <source>
        <dbReference type="PROSITE-ProRule" id="PRU00284"/>
    </source>
</evidence>
<dbReference type="InterPro" id="IPR004089">
    <property type="entry name" value="MCPsignal_dom"/>
</dbReference>
<dbReference type="Proteomes" id="UP000198811">
    <property type="component" value="Unassembled WGS sequence"/>
</dbReference>
<evidence type="ECO:0000313" key="6">
    <source>
        <dbReference type="Proteomes" id="UP000198811"/>
    </source>
</evidence>